<dbReference type="EMBL" id="LNYV01000037">
    <property type="protein sequence ID" value="KTD54194.1"/>
    <property type="molecule type" value="Genomic_DNA"/>
</dbReference>
<protein>
    <recommendedName>
        <fullName evidence="3">Sec translocon accessory complex subunit YajC</fullName>
    </recommendedName>
</protein>
<dbReference type="eggNOG" id="COG1862">
    <property type="taxonomic scope" value="Bacteria"/>
</dbReference>
<comment type="subcellular location">
    <subcellularLocation>
        <location evidence="1">Cell membrane</location>
        <topology evidence="1">Single-pass membrane protein</topology>
    </subcellularLocation>
</comment>
<dbReference type="Proteomes" id="UP000054621">
    <property type="component" value="Unassembled WGS sequence"/>
</dbReference>
<evidence type="ECO:0000256" key="10">
    <source>
        <dbReference type="ARBA" id="ARBA00023136"/>
    </source>
</evidence>
<dbReference type="NCBIfam" id="TIGR00739">
    <property type="entry name" value="yajC"/>
    <property type="match status" value="1"/>
</dbReference>
<keyword evidence="10" id="KW-0472">Membrane</keyword>
<evidence type="ECO:0000256" key="7">
    <source>
        <dbReference type="ARBA" id="ARBA00022927"/>
    </source>
</evidence>
<keyword evidence="6" id="KW-0812">Transmembrane</keyword>
<dbReference type="OrthoDB" id="9811406at2"/>
<keyword evidence="9" id="KW-0811">Translocation</keyword>
<dbReference type="PANTHER" id="PTHR33909">
    <property type="entry name" value="SEC TRANSLOCON ACCESSORY COMPLEX SUBUNIT YAJC"/>
    <property type="match status" value="1"/>
</dbReference>
<evidence type="ECO:0000256" key="5">
    <source>
        <dbReference type="ARBA" id="ARBA00022475"/>
    </source>
</evidence>
<comment type="caution">
    <text evidence="11">The sequence shown here is derived from an EMBL/GenBank/DDBJ whole genome shotgun (WGS) entry which is preliminary data.</text>
</comment>
<evidence type="ECO:0000256" key="6">
    <source>
        <dbReference type="ARBA" id="ARBA00022692"/>
    </source>
</evidence>
<evidence type="ECO:0000313" key="11">
    <source>
        <dbReference type="EMBL" id="KTD54194.1"/>
    </source>
</evidence>
<dbReference type="PRINTS" id="PR01853">
    <property type="entry name" value="YAJCTRNLCASE"/>
</dbReference>
<dbReference type="PANTHER" id="PTHR33909:SF1">
    <property type="entry name" value="SEC TRANSLOCON ACCESSORY COMPLEX SUBUNIT YAJC"/>
    <property type="match status" value="1"/>
</dbReference>
<comment type="similarity">
    <text evidence="2">Belongs to the YajC family.</text>
</comment>
<evidence type="ECO:0000256" key="3">
    <source>
        <dbReference type="ARBA" id="ARBA00014962"/>
    </source>
</evidence>
<keyword evidence="5" id="KW-1003">Cell membrane</keyword>
<dbReference type="RefSeq" id="WP_027270646.1">
    <property type="nucleotide sequence ID" value="NZ_CAAAJE010000009.1"/>
</dbReference>
<dbReference type="PATRIC" id="fig|28087.4.peg.3239"/>
<evidence type="ECO:0000256" key="8">
    <source>
        <dbReference type="ARBA" id="ARBA00022989"/>
    </source>
</evidence>
<evidence type="ECO:0000256" key="4">
    <source>
        <dbReference type="ARBA" id="ARBA00022448"/>
    </source>
</evidence>
<dbReference type="SMART" id="SM01323">
    <property type="entry name" value="YajC"/>
    <property type="match status" value="1"/>
</dbReference>
<keyword evidence="7" id="KW-0653">Protein transport</keyword>
<name>A0A0W0YBS8_9GAMM</name>
<sequence>MSFFISDAMAAAGAAPAPQADGTFSLIMIAAIFVLFYFMLIRPQNKRAKEHRDLVSKLKKGDEIITSGGILAKVVSLDEQYIKISLAEGVEINLQRGAVSAVLPKGTLKSL</sequence>
<evidence type="ECO:0000256" key="1">
    <source>
        <dbReference type="ARBA" id="ARBA00004162"/>
    </source>
</evidence>
<dbReference type="STRING" id="28087.Lsai_3016"/>
<dbReference type="InterPro" id="IPR003849">
    <property type="entry name" value="Preprotein_translocase_YajC"/>
</dbReference>
<dbReference type="GO" id="GO:0015031">
    <property type="term" value="P:protein transport"/>
    <property type="evidence" value="ECO:0007669"/>
    <property type="project" value="UniProtKB-KW"/>
</dbReference>
<gene>
    <name evidence="11" type="primary">yajC</name>
    <name evidence="11" type="ORF">Lsai_3016</name>
</gene>
<accession>A0A0W0YBS8</accession>
<evidence type="ECO:0000256" key="2">
    <source>
        <dbReference type="ARBA" id="ARBA00006742"/>
    </source>
</evidence>
<evidence type="ECO:0000256" key="9">
    <source>
        <dbReference type="ARBA" id="ARBA00023010"/>
    </source>
</evidence>
<dbReference type="GO" id="GO:0005886">
    <property type="term" value="C:plasma membrane"/>
    <property type="evidence" value="ECO:0007669"/>
    <property type="project" value="UniProtKB-SubCell"/>
</dbReference>
<dbReference type="AlphaFoldDB" id="A0A0W0YBS8"/>
<keyword evidence="8" id="KW-1133">Transmembrane helix</keyword>
<evidence type="ECO:0000313" key="12">
    <source>
        <dbReference type="Proteomes" id="UP000054621"/>
    </source>
</evidence>
<organism evidence="11 12">
    <name type="scientific">Legionella sainthelensi</name>
    <dbReference type="NCBI Taxonomy" id="28087"/>
    <lineage>
        <taxon>Bacteria</taxon>
        <taxon>Pseudomonadati</taxon>
        <taxon>Pseudomonadota</taxon>
        <taxon>Gammaproteobacteria</taxon>
        <taxon>Legionellales</taxon>
        <taxon>Legionellaceae</taxon>
        <taxon>Legionella</taxon>
    </lineage>
</organism>
<keyword evidence="4" id="KW-0813">Transport</keyword>
<proteinExistence type="inferred from homology"/>
<dbReference type="Pfam" id="PF02699">
    <property type="entry name" value="YajC"/>
    <property type="match status" value="1"/>
</dbReference>
<reference evidence="11 12" key="1">
    <citation type="submission" date="2015-11" db="EMBL/GenBank/DDBJ databases">
        <title>Genomic analysis of 38 Legionella species identifies large and diverse effector repertoires.</title>
        <authorList>
            <person name="Burstein D."/>
            <person name="Amaro F."/>
            <person name="Zusman T."/>
            <person name="Lifshitz Z."/>
            <person name="Cohen O."/>
            <person name="Gilbert J.A."/>
            <person name="Pupko T."/>
            <person name="Shuman H.A."/>
            <person name="Segal G."/>
        </authorList>
    </citation>
    <scope>NUCLEOTIDE SEQUENCE [LARGE SCALE GENOMIC DNA]</scope>
    <source>
        <strain evidence="11 12">Mt.St.Helens-4</strain>
    </source>
</reference>